<accession>A0ACB9PD80</accession>
<evidence type="ECO:0000313" key="2">
    <source>
        <dbReference type="Proteomes" id="UP000828941"/>
    </source>
</evidence>
<dbReference type="EMBL" id="CM039430">
    <property type="protein sequence ID" value="KAI4345874.1"/>
    <property type="molecule type" value="Genomic_DNA"/>
</dbReference>
<reference evidence="1 2" key="1">
    <citation type="journal article" date="2022" name="DNA Res.">
        <title>Chromosomal-level genome assembly of the orchid tree Bauhinia variegata (Leguminosae; Cercidoideae) supports the allotetraploid origin hypothesis of Bauhinia.</title>
        <authorList>
            <person name="Zhong Y."/>
            <person name="Chen Y."/>
            <person name="Zheng D."/>
            <person name="Pang J."/>
            <person name="Liu Y."/>
            <person name="Luo S."/>
            <person name="Meng S."/>
            <person name="Qian L."/>
            <person name="Wei D."/>
            <person name="Dai S."/>
            <person name="Zhou R."/>
        </authorList>
    </citation>
    <scope>NUCLEOTIDE SEQUENCE [LARGE SCALE GENOMIC DNA]</scope>
    <source>
        <strain evidence="1">BV-YZ2020</strain>
    </source>
</reference>
<protein>
    <submittedName>
        <fullName evidence="1">Uncharacterized protein</fullName>
    </submittedName>
</protein>
<evidence type="ECO:0000313" key="1">
    <source>
        <dbReference type="EMBL" id="KAI4345874.1"/>
    </source>
</evidence>
<keyword evidence="2" id="KW-1185">Reference proteome</keyword>
<name>A0ACB9PD80_BAUVA</name>
<comment type="caution">
    <text evidence="1">The sequence shown here is derived from an EMBL/GenBank/DDBJ whole genome shotgun (WGS) entry which is preliminary data.</text>
</comment>
<dbReference type="Proteomes" id="UP000828941">
    <property type="component" value="Chromosome 5"/>
</dbReference>
<organism evidence="1 2">
    <name type="scientific">Bauhinia variegata</name>
    <name type="common">Purple orchid tree</name>
    <name type="synonym">Phanera variegata</name>
    <dbReference type="NCBI Taxonomy" id="167791"/>
    <lineage>
        <taxon>Eukaryota</taxon>
        <taxon>Viridiplantae</taxon>
        <taxon>Streptophyta</taxon>
        <taxon>Embryophyta</taxon>
        <taxon>Tracheophyta</taxon>
        <taxon>Spermatophyta</taxon>
        <taxon>Magnoliopsida</taxon>
        <taxon>eudicotyledons</taxon>
        <taxon>Gunneridae</taxon>
        <taxon>Pentapetalae</taxon>
        <taxon>rosids</taxon>
        <taxon>fabids</taxon>
        <taxon>Fabales</taxon>
        <taxon>Fabaceae</taxon>
        <taxon>Cercidoideae</taxon>
        <taxon>Cercideae</taxon>
        <taxon>Bauhiniinae</taxon>
        <taxon>Bauhinia</taxon>
    </lineage>
</organism>
<gene>
    <name evidence="1" type="ORF">L6164_012962</name>
</gene>
<sequence length="287" mass="32152">MASLATHFSAFLFFFPVGVRRLLFSSSLYLKSPSHYRSKIWYFSQPRWKNLDLYILMIALPIASFSELFIFLSFSGHPTYRFAFLHQAFAVLIFWALLILIIIQEYIGTSFISESYVFIFAGISFLVDYSVIGKGIAGLGAVVYGFLGGLTLVCAGACFYLSVKPTAFFADFFLSSGMVFKGTWLLQSGLSLYTDAFGLKGCQKILPASPLEDIDVKCDLDEDSLRGITLMHFLFTVHGILVMILSVGLFGLLASNWNLRWGETRGPLLTELESSNMMMPLPEQELE</sequence>
<proteinExistence type="predicted"/>